<sequence>MRDGGRRPMMTYLDVINFQFKQILEIRRVVVAGELSKGFVDSNIGIPLPDYLSRLQELMRALKPSGSVHHGLKAVYMPKDLQTCSHVFGKRGPIKKGFGNTI</sequence>
<comment type="caution">
    <text evidence="1">The sequence shown here is derived from an EMBL/GenBank/DDBJ whole genome shotgun (WGS) entry which is preliminary data.</text>
</comment>
<keyword evidence="2" id="KW-1185">Reference proteome</keyword>
<protein>
    <submittedName>
        <fullName evidence="1">Uncharacterized protein</fullName>
    </submittedName>
</protein>
<dbReference type="Proteomes" id="UP000499080">
    <property type="component" value="Unassembled WGS sequence"/>
</dbReference>
<proteinExistence type="predicted"/>
<evidence type="ECO:0000313" key="2">
    <source>
        <dbReference type="Proteomes" id="UP000499080"/>
    </source>
</evidence>
<organism evidence="1 2">
    <name type="scientific">Araneus ventricosus</name>
    <name type="common">Orbweaver spider</name>
    <name type="synonym">Epeira ventricosa</name>
    <dbReference type="NCBI Taxonomy" id="182803"/>
    <lineage>
        <taxon>Eukaryota</taxon>
        <taxon>Metazoa</taxon>
        <taxon>Ecdysozoa</taxon>
        <taxon>Arthropoda</taxon>
        <taxon>Chelicerata</taxon>
        <taxon>Arachnida</taxon>
        <taxon>Araneae</taxon>
        <taxon>Araneomorphae</taxon>
        <taxon>Entelegynae</taxon>
        <taxon>Araneoidea</taxon>
        <taxon>Araneidae</taxon>
        <taxon>Araneus</taxon>
    </lineage>
</organism>
<dbReference type="OrthoDB" id="8067857at2759"/>
<reference evidence="1 2" key="1">
    <citation type="journal article" date="2019" name="Sci. Rep.">
        <title>Orb-weaving spider Araneus ventricosus genome elucidates the spidroin gene catalogue.</title>
        <authorList>
            <person name="Kono N."/>
            <person name="Nakamura H."/>
            <person name="Ohtoshi R."/>
            <person name="Moran D.A.P."/>
            <person name="Shinohara A."/>
            <person name="Yoshida Y."/>
            <person name="Fujiwara M."/>
            <person name="Mori M."/>
            <person name="Tomita M."/>
            <person name="Arakawa K."/>
        </authorList>
    </citation>
    <scope>NUCLEOTIDE SEQUENCE [LARGE SCALE GENOMIC DNA]</scope>
</reference>
<dbReference type="EMBL" id="BGPR01050376">
    <property type="protein sequence ID" value="GBO27385.1"/>
    <property type="molecule type" value="Genomic_DNA"/>
</dbReference>
<gene>
    <name evidence="1" type="ORF">AVEN_249182_1</name>
</gene>
<accession>A0A4Y2VPX0</accession>
<evidence type="ECO:0000313" key="1">
    <source>
        <dbReference type="EMBL" id="GBO27385.1"/>
    </source>
</evidence>
<dbReference type="AlphaFoldDB" id="A0A4Y2VPX0"/>
<name>A0A4Y2VPX0_ARAVE</name>